<name>A0A1H4Z1L2_RHOJO</name>
<dbReference type="GO" id="GO:0031388">
    <property type="term" value="P:organic acid phosphorylation"/>
    <property type="evidence" value="ECO:0007669"/>
    <property type="project" value="UniProtKB-UniRule"/>
</dbReference>
<keyword evidence="1 2" id="KW-0418">Kinase</keyword>
<dbReference type="PANTHER" id="PTHR21599:SF0">
    <property type="entry name" value="GLYCERATE KINASE"/>
    <property type="match status" value="1"/>
</dbReference>
<dbReference type="InterPro" id="IPR018193">
    <property type="entry name" value="Glyc_kinase_flavodox-like_fold"/>
</dbReference>
<dbReference type="RefSeq" id="WP_073363093.1">
    <property type="nucleotide sequence ID" value="NZ_FNTL01000004.1"/>
</dbReference>
<accession>A0A1H4Z1L2</accession>
<proteinExistence type="inferred from homology"/>
<dbReference type="SUPFAM" id="SSF110738">
    <property type="entry name" value="Glycerate kinase I"/>
    <property type="match status" value="1"/>
</dbReference>
<dbReference type="PANTHER" id="PTHR21599">
    <property type="entry name" value="GLYCERATE KINASE"/>
    <property type="match status" value="1"/>
</dbReference>
<dbReference type="EMBL" id="FNTL01000004">
    <property type="protein sequence ID" value="SED23294.1"/>
    <property type="molecule type" value="Genomic_DNA"/>
</dbReference>
<dbReference type="GO" id="GO:0008887">
    <property type="term" value="F:glycerate kinase activity"/>
    <property type="evidence" value="ECO:0007669"/>
    <property type="project" value="UniProtKB-UniRule"/>
</dbReference>
<dbReference type="InterPro" id="IPR004381">
    <property type="entry name" value="Glycerate_kinase"/>
</dbReference>
<dbReference type="AlphaFoldDB" id="A0A1H4Z1L2"/>
<keyword evidence="1" id="KW-0808">Transferase</keyword>
<dbReference type="OrthoDB" id="9774290at2"/>
<dbReference type="InterPro" id="IPR036129">
    <property type="entry name" value="Glycerate_kinase_sf"/>
</dbReference>
<sequence>MTVLVAPDSFKGTYTAAEVADAVGGGVESEGGTAIRLPVADGGEGTLDVLTVPLGLRPVVARARNPWGSPCRPAYGMSEDGTAVIEIAAASGITTPHDGPRDAVTATTYGTGMLIADAARRGARRIVVAAGGSATTDGGTGAIAAIEAGGGLRGASLTVLTDVTTRYVDAATVFGPQKGADPGTVQVLTRRLAAKAQALPRDPSDVDGTGAAGGFSGGMWARYDAELRSGADYILHAIGFDILVGDASAVVVGEGRLDGQTKAGKIISAILTRAGTTPVYAVVGSVGDDLGEYRSRFADVLVATDRDAMHDAGRTVAARLTTGSGHPASG</sequence>
<organism evidence="2 3">
    <name type="scientific">Rhodococcus jostii</name>
    <dbReference type="NCBI Taxonomy" id="132919"/>
    <lineage>
        <taxon>Bacteria</taxon>
        <taxon>Bacillati</taxon>
        <taxon>Actinomycetota</taxon>
        <taxon>Actinomycetes</taxon>
        <taxon>Mycobacteriales</taxon>
        <taxon>Nocardiaceae</taxon>
        <taxon>Rhodococcus</taxon>
    </lineage>
</organism>
<protein>
    <submittedName>
        <fullName evidence="2">Glycerate kinase</fullName>
    </submittedName>
</protein>
<gene>
    <name evidence="2" type="ORF">SAMN04490220_3898</name>
</gene>
<evidence type="ECO:0000256" key="1">
    <source>
        <dbReference type="PIRNR" id="PIRNR006078"/>
    </source>
</evidence>
<dbReference type="Proteomes" id="UP000183407">
    <property type="component" value="Unassembled WGS sequence"/>
</dbReference>
<comment type="similarity">
    <text evidence="1">Belongs to the glycerate kinase type-1 family.</text>
</comment>
<dbReference type="PIRSF" id="PIRSF006078">
    <property type="entry name" value="GlxK"/>
    <property type="match status" value="1"/>
</dbReference>
<dbReference type="Pfam" id="PF02595">
    <property type="entry name" value="Gly_kinase"/>
    <property type="match status" value="2"/>
</dbReference>
<evidence type="ECO:0000313" key="2">
    <source>
        <dbReference type="EMBL" id="SED23294.1"/>
    </source>
</evidence>
<dbReference type="Gene3D" id="3.90.1510.10">
    <property type="entry name" value="Glycerate kinase, domain 2"/>
    <property type="match status" value="2"/>
</dbReference>
<evidence type="ECO:0000313" key="3">
    <source>
        <dbReference type="Proteomes" id="UP000183407"/>
    </source>
</evidence>
<reference evidence="3" key="1">
    <citation type="submission" date="2016-10" db="EMBL/GenBank/DDBJ databases">
        <authorList>
            <person name="Varghese N."/>
        </authorList>
    </citation>
    <scope>NUCLEOTIDE SEQUENCE [LARGE SCALE GENOMIC DNA]</scope>
    <source>
        <strain evidence="3">DSM 44719</strain>
    </source>
</reference>